<dbReference type="RefSeq" id="WP_121897543.1">
    <property type="nucleotide sequence ID" value="NZ_RCNT01000003.1"/>
</dbReference>
<comment type="similarity">
    <text evidence="2">Belongs to the TspO/BZRP family.</text>
</comment>
<keyword evidence="9" id="KW-1185">Reference proteome</keyword>
<dbReference type="GO" id="GO:0033013">
    <property type="term" value="P:tetrapyrrole metabolic process"/>
    <property type="evidence" value="ECO:0007669"/>
    <property type="project" value="UniProtKB-ARBA"/>
</dbReference>
<evidence type="ECO:0000256" key="1">
    <source>
        <dbReference type="ARBA" id="ARBA00004141"/>
    </source>
</evidence>
<dbReference type="PANTHER" id="PTHR10057">
    <property type="entry name" value="PERIPHERAL-TYPE BENZODIAZEPINE RECEPTOR"/>
    <property type="match status" value="1"/>
</dbReference>
<accession>A0A3L9Y675</accession>
<evidence type="ECO:0000256" key="4">
    <source>
        <dbReference type="ARBA" id="ARBA00022989"/>
    </source>
</evidence>
<feature type="transmembrane region" description="Helical" evidence="6">
    <location>
        <begin position="42"/>
        <end position="60"/>
    </location>
</feature>
<evidence type="ECO:0000256" key="7">
    <source>
        <dbReference type="SAM" id="SignalP"/>
    </source>
</evidence>
<evidence type="ECO:0000313" key="9">
    <source>
        <dbReference type="Proteomes" id="UP000281343"/>
    </source>
</evidence>
<evidence type="ECO:0000256" key="6">
    <source>
        <dbReference type="SAM" id="Phobius"/>
    </source>
</evidence>
<reference evidence="8 9" key="1">
    <citation type="submission" date="2018-10" db="EMBL/GenBank/DDBJ databases">
        <authorList>
            <person name="Jung H.S."/>
            <person name="Jeon C.O."/>
        </authorList>
    </citation>
    <scope>NUCLEOTIDE SEQUENCE [LARGE SCALE GENOMIC DNA]</scope>
    <source>
        <strain evidence="8 9">MA-7-27</strain>
    </source>
</reference>
<evidence type="ECO:0000256" key="2">
    <source>
        <dbReference type="ARBA" id="ARBA00007524"/>
    </source>
</evidence>
<dbReference type="CDD" id="cd15904">
    <property type="entry name" value="TSPO_MBR"/>
    <property type="match status" value="1"/>
</dbReference>
<sequence>MDWGLFAIFLAACCAAAATGSMFSPGDWYRNLAKPVWTPPNWLFPLAWTTLYICAAVAAARVAVLEGNAYGMAFWAMQIAFNTLWTPIFFGLRRIKTAFFIMIGLWVGVAGTMISFFTLDTIAGLLFVPYLLWVSVAGALNLSVWRLNPGEANAAPAN</sequence>
<dbReference type="Gene3D" id="1.20.1260.100">
    <property type="entry name" value="TspO/MBR protein"/>
    <property type="match status" value="1"/>
</dbReference>
<keyword evidence="5 6" id="KW-0472">Membrane</keyword>
<organism evidence="8 9">
    <name type="scientific">Rhodophyticola porphyridii</name>
    <dbReference type="NCBI Taxonomy" id="1852017"/>
    <lineage>
        <taxon>Bacteria</taxon>
        <taxon>Pseudomonadati</taxon>
        <taxon>Pseudomonadota</taxon>
        <taxon>Alphaproteobacteria</taxon>
        <taxon>Rhodobacterales</taxon>
        <taxon>Roseobacteraceae</taxon>
        <taxon>Rhodophyticola</taxon>
    </lineage>
</organism>
<feature type="transmembrane region" description="Helical" evidence="6">
    <location>
        <begin position="126"/>
        <end position="145"/>
    </location>
</feature>
<proteinExistence type="inferred from homology"/>
<feature type="chain" id="PRO_5018010379" evidence="7">
    <location>
        <begin position="18"/>
        <end position="158"/>
    </location>
</feature>
<dbReference type="EMBL" id="RCNT01000003">
    <property type="protein sequence ID" value="RMA42758.1"/>
    <property type="molecule type" value="Genomic_DNA"/>
</dbReference>
<comment type="caution">
    <text evidence="8">The sequence shown here is derived from an EMBL/GenBank/DDBJ whole genome shotgun (WGS) entry which is preliminary data.</text>
</comment>
<feature type="transmembrane region" description="Helical" evidence="6">
    <location>
        <begin position="72"/>
        <end position="92"/>
    </location>
</feature>
<dbReference type="InterPro" id="IPR004307">
    <property type="entry name" value="TspO_MBR"/>
</dbReference>
<evidence type="ECO:0000256" key="3">
    <source>
        <dbReference type="ARBA" id="ARBA00022692"/>
    </source>
</evidence>
<protein>
    <submittedName>
        <fullName evidence="8">Tryptophan-rich sensory protein</fullName>
    </submittedName>
</protein>
<dbReference type="PIRSF" id="PIRSF005859">
    <property type="entry name" value="PBR"/>
    <property type="match status" value="1"/>
</dbReference>
<keyword evidence="3 6" id="KW-0812">Transmembrane</keyword>
<dbReference type="Pfam" id="PF03073">
    <property type="entry name" value="TspO_MBR"/>
    <property type="match status" value="1"/>
</dbReference>
<dbReference type="PANTHER" id="PTHR10057:SF0">
    <property type="entry name" value="TRANSLOCATOR PROTEIN"/>
    <property type="match status" value="1"/>
</dbReference>
<dbReference type="Proteomes" id="UP000281343">
    <property type="component" value="Unassembled WGS sequence"/>
</dbReference>
<feature type="transmembrane region" description="Helical" evidence="6">
    <location>
        <begin position="98"/>
        <end position="119"/>
    </location>
</feature>
<feature type="signal peptide" evidence="7">
    <location>
        <begin position="1"/>
        <end position="17"/>
    </location>
</feature>
<dbReference type="InterPro" id="IPR038330">
    <property type="entry name" value="TspO/MBR-related_sf"/>
</dbReference>
<dbReference type="AlphaFoldDB" id="A0A3L9Y675"/>
<name>A0A3L9Y675_9RHOB</name>
<dbReference type="GO" id="GO:0016020">
    <property type="term" value="C:membrane"/>
    <property type="evidence" value="ECO:0007669"/>
    <property type="project" value="UniProtKB-SubCell"/>
</dbReference>
<comment type="subcellular location">
    <subcellularLocation>
        <location evidence="1">Membrane</location>
        <topology evidence="1">Multi-pass membrane protein</topology>
    </subcellularLocation>
</comment>
<keyword evidence="7" id="KW-0732">Signal</keyword>
<dbReference type="FunFam" id="1.20.1260.100:FF:000001">
    <property type="entry name" value="translocator protein 2"/>
    <property type="match status" value="1"/>
</dbReference>
<dbReference type="NCBIfam" id="NF047825">
    <property type="entry name" value="T-richsensTspOAlph"/>
    <property type="match status" value="1"/>
</dbReference>
<evidence type="ECO:0000256" key="5">
    <source>
        <dbReference type="ARBA" id="ARBA00023136"/>
    </source>
</evidence>
<keyword evidence="4 6" id="KW-1133">Transmembrane helix</keyword>
<gene>
    <name evidence="8" type="ORF">D9R08_08230</name>
</gene>
<evidence type="ECO:0000313" key="8">
    <source>
        <dbReference type="EMBL" id="RMA42758.1"/>
    </source>
</evidence>
<dbReference type="OrthoDB" id="9795496at2"/>